<organism evidence="1 2">
    <name type="scientific">Enterococcus canintestini</name>
    <dbReference type="NCBI Taxonomy" id="317010"/>
    <lineage>
        <taxon>Bacteria</taxon>
        <taxon>Bacillati</taxon>
        <taxon>Bacillota</taxon>
        <taxon>Bacilli</taxon>
        <taxon>Lactobacillales</taxon>
        <taxon>Enterococcaceae</taxon>
        <taxon>Enterococcus</taxon>
    </lineage>
</organism>
<name>A0A1L8R9X2_9ENTE</name>
<evidence type="ECO:0000313" key="1">
    <source>
        <dbReference type="EMBL" id="OJG16570.1"/>
    </source>
</evidence>
<comment type="caution">
    <text evidence="1">The sequence shown here is derived from an EMBL/GenBank/DDBJ whole genome shotgun (WGS) entry which is preliminary data.</text>
</comment>
<dbReference type="InterPro" id="IPR003787">
    <property type="entry name" value="Sulphur_relay_DsrE/F-like"/>
</dbReference>
<dbReference type="Gene3D" id="3.40.1260.10">
    <property type="entry name" value="DsrEFH-like"/>
    <property type="match status" value="1"/>
</dbReference>
<proteinExistence type="predicted"/>
<dbReference type="SUPFAM" id="SSF75169">
    <property type="entry name" value="DsrEFH-like"/>
    <property type="match status" value="1"/>
</dbReference>
<dbReference type="RefSeq" id="WP_071863538.1">
    <property type="nucleotide sequence ID" value="NZ_JBHLVQ010000015.1"/>
</dbReference>
<dbReference type="InterPro" id="IPR027396">
    <property type="entry name" value="DsrEFH-like"/>
</dbReference>
<dbReference type="PANTHER" id="PTHR37691:SF1">
    <property type="entry name" value="BLR3518 PROTEIN"/>
    <property type="match status" value="1"/>
</dbReference>
<dbReference type="Proteomes" id="UP000182835">
    <property type="component" value="Unassembled WGS sequence"/>
</dbReference>
<dbReference type="PANTHER" id="PTHR37691">
    <property type="entry name" value="BLR3518 PROTEIN"/>
    <property type="match status" value="1"/>
</dbReference>
<dbReference type="STRING" id="317010.RU96_GL000037"/>
<protein>
    <submittedName>
        <fullName evidence="1">Uncharacterized protein</fullName>
    </submittedName>
</protein>
<dbReference type="AlphaFoldDB" id="A0A1L8R9X2"/>
<reference evidence="1 2" key="1">
    <citation type="submission" date="2014-12" db="EMBL/GenBank/DDBJ databases">
        <title>Draft genome sequences of 29 type strains of Enterococci.</title>
        <authorList>
            <person name="Zhong Z."/>
            <person name="Sun Z."/>
            <person name="Liu W."/>
            <person name="Zhang W."/>
            <person name="Zhang H."/>
        </authorList>
    </citation>
    <scope>NUCLEOTIDE SEQUENCE [LARGE SCALE GENOMIC DNA]</scope>
    <source>
        <strain evidence="1 2">DSM 21207</strain>
    </source>
</reference>
<evidence type="ECO:0000313" key="2">
    <source>
        <dbReference type="Proteomes" id="UP000182835"/>
    </source>
</evidence>
<gene>
    <name evidence="1" type="ORF">RU96_GL000037</name>
</gene>
<dbReference type="Pfam" id="PF02635">
    <property type="entry name" value="DsrE"/>
    <property type="match status" value="1"/>
</dbReference>
<dbReference type="OrthoDB" id="6412948at2"/>
<dbReference type="EMBL" id="JXKG01000001">
    <property type="protein sequence ID" value="OJG16570.1"/>
    <property type="molecule type" value="Genomic_DNA"/>
</dbReference>
<accession>A0A1L8R9X2</accession>
<sequence>MKVVFHVDEMEKWQEATNNIRNLLHLEINAEVVLLVNGSGIQSYQLKQAQKFISENPNVSFHACQNALKAFHMTEADLPATVKIVPAGVLDLINLQQEGYAYIKP</sequence>